<dbReference type="WBParaSite" id="nRc.2.0.1.t33485-RA">
    <property type="protein sequence ID" value="nRc.2.0.1.t33485-RA"/>
    <property type="gene ID" value="nRc.2.0.1.g33485"/>
</dbReference>
<accession>A0A915K3Y7</accession>
<organism evidence="1 2">
    <name type="scientific">Romanomermis culicivorax</name>
    <name type="common">Nematode worm</name>
    <dbReference type="NCBI Taxonomy" id="13658"/>
    <lineage>
        <taxon>Eukaryota</taxon>
        <taxon>Metazoa</taxon>
        <taxon>Ecdysozoa</taxon>
        <taxon>Nematoda</taxon>
        <taxon>Enoplea</taxon>
        <taxon>Dorylaimia</taxon>
        <taxon>Mermithida</taxon>
        <taxon>Mermithoidea</taxon>
        <taxon>Mermithidae</taxon>
        <taxon>Romanomermis</taxon>
    </lineage>
</organism>
<proteinExistence type="predicted"/>
<dbReference type="Proteomes" id="UP000887565">
    <property type="component" value="Unplaced"/>
</dbReference>
<name>A0A915K3Y7_ROMCU</name>
<evidence type="ECO:0000313" key="1">
    <source>
        <dbReference type="Proteomes" id="UP000887565"/>
    </source>
</evidence>
<sequence>MLPKMIKKSSNKRIIVWDNLVRNNGRWDRRNFSKKRRKCLFSTQNAMFSYKISFEQILGHSTAFNRENIENP</sequence>
<evidence type="ECO:0000313" key="2">
    <source>
        <dbReference type="WBParaSite" id="nRc.2.0.1.t33485-RA"/>
    </source>
</evidence>
<keyword evidence="1" id="KW-1185">Reference proteome</keyword>
<reference evidence="2" key="1">
    <citation type="submission" date="2022-11" db="UniProtKB">
        <authorList>
            <consortium name="WormBaseParasite"/>
        </authorList>
    </citation>
    <scope>IDENTIFICATION</scope>
</reference>
<dbReference type="AlphaFoldDB" id="A0A915K3Y7"/>
<protein>
    <submittedName>
        <fullName evidence="2">Ovule protein</fullName>
    </submittedName>
</protein>